<gene>
    <name evidence="2" type="ORF">HYDPIDRAFT_31367</name>
</gene>
<reference evidence="2 3" key="1">
    <citation type="submission" date="2014-04" db="EMBL/GenBank/DDBJ databases">
        <title>Evolutionary Origins and Diversification of the Mycorrhizal Mutualists.</title>
        <authorList>
            <consortium name="DOE Joint Genome Institute"/>
            <consortium name="Mycorrhizal Genomics Consortium"/>
            <person name="Kohler A."/>
            <person name="Kuo A."/>
            <person name="Nagy L.G."/>
            <person name="Floudas D."/>
            <person name="Copeland A."/>
            <person name="Barry K.W."/>
            <person name="Cichocki N."/>
            <person name="Veneault-Fourrey C."/>
            <person name="LaButti K."/>
            <person name="Lindquist E.A."/>
            <person name="Lipzen A."/>
            <person name="Lundell T."/>
            <person name="Morin E."/>
            <person name="Murat C."/>
            <person name="Riley R."/>
            <person name="Ohm R."/>
            <person name="Sun H."/>
            <person name="Tunlid A."/>
            <person name="Henrissat B."/>
            <person name="Grigoriev I.V."/>
            <person name="Hibbett D.S."/>
            <person name="Martin F."/>
        </authorList>
    </citation>
    <scope>NUCLEOTIDE SEQUENCE [LARGE SCALE GENOMIC DNA]</scope>
    <source>
        <strain evidence="2 3">MD-312</strain>
    </source>
</reference>
<dbReference type="Proteomes" id="UP000053820">
    <property type="component" value="Unassembled WGS sequence"/>
</dbReference>
<dbReference type="OrthoDB" id="3259337at2759"/>
<organism evidence="2 3">
    <name type="scientific">Hydnomerulius pinastri MD-312</name>
    <dbReference type="NCBI Taxonomy" id="994086"/>
    <lineage>
        <taxon>Eukaryota</taxon>
        <taxon>Fungi</taxon>
        <taxon>Dikarya</taxon>
        <taxon>Basidiomycota</taxon>
        <taxon>Agaricomycotina</taxon>
        <taxon>Agaricomycetes</taxon>
        <taxon>Agaricomycetidae</taxon>
        <taxon>Boletales</taxon>
        <taxon>Boletales incertae sedis</taxon>
        <taxon>Leucogyrophana</taxon>
    </lineage>
</organism>
<sequence length="382" mass="42059">MNSHASQRGPGGPQFFSPSFVIGLNDRLSEDQENNSSPTTPMPAPCRTTHPDTPMPSQGGKLPPGNTPTSLIIEEPEDMMIGDDVNDIDLEEEGIAQSMHIPSQHNDSAGNILTPCPPMLRTATPKYNRAPSPQEERDHLRTYLAVASVNHSLTVPGPAATKMQAQPPINQSLPPLQLIQDICKASPPASSCIWSSQRITLEACPFHIDSFPFLLLSLNGFMTSDIETVLEAVQCTWDNHESRDTMVNIIQFHDIISHSPHFTPHLEQFLTDFISSVRIERIDCKGPGRVASPHFNIFAHSLTMDPMVWTELHTYLMSIHYPSVLDGVGVPVKLNTYAICHSVAHPKGLCPFLAIPAWHGPKLESAKQQTNANNEKGKGRRN</sequence>
<accession>A0A0C9WCB2</accession>
<dbReference type="EMBL" id="KN839862">
    <property type="protein sequence ID" value="KIJ61502.1"/>
    <property type="molecule type" value="Genomic_DNA"/>
</dbReference>
<name>A0A0C9WCB2_9AGAM</name>
<evidence type="ECO:0000313" key="3">
    <source>
        <dbReference type="Proteomes" id="UP000053820"/>
    </source>
</evidence>
<evidence type="ECO:0000313" key="2">
    <source>
        <dbReference type="EMBL" id="KIJ61502.1"/>
    </source>
</evidence>
<dbReference type="AlphaFoldDB" id="A0A0C9WCB2"/>
<proteinExistence type="predicted"/>
<feature type="region of interest" description="Disordered" evidence="1">
    <location>
        <begin position="1"/>
        <end position="67"/>
    </location>
</feature>
<evidence type="ECO:0000256" key="1">
    <source>
        <dbReference type="SAM" id="MobiDB-lite"/>
    </source>
</evidence>
<protein>
    <submittedName>
        <fullName evidence="2">Uncharacterized protein</fullName>
    </submittedName>
</protein>
<keyword evidence="3" id="KW-1185">Reference proteome</keyword>
<dbReference type="HOGENOM" id="CLU_723738_0_0_1"/>